<gene>
    <name evidence="1" type="ORF">O0955_08140</name>
</gene>
<name>A0ABT4L7S2_9SPHI</name>
<reference evidence="1" key="1">
    <citation type="submission" date="2022-12" db="EMBL/GenBank/DDBJ databases">
        <title>Genome sequence of HCMS5-2.</title>
        <authorList>
            <person name="Woo H."/>
        </authorList>
    </citation>
    <scope>NUCLEOTIDE SEQUENCE</scope>
    <source>
        <strain evidence="1">HCMS5-2</strain>
    </source>
</reference>
<sequence length="588" mass="66437">MEFKYISEIIEGVSYTLNVLKRDTERYSALIYQHEGTLNATNERIGNSNDVTTKLKSYFELLRSTNADLGMTPEYSCPWNIMISIIAEQDQWPSDGKLWVVGLESLKKSDLTATIANLENDNVCLYFDREVIKDTKRFVDPIAYLFRANIKGEDKLLVILQFKTHHMGTWGPGVIERDNMVKGREIYILRNDEESVNLLTVICSEAMNLHQNLDTAVKLRLRWVDTPFLILNPQANPQPAHSDFIAFRNNILNGERKEILGLNWNNVSKIDNASLVQNKSSRSGYYVKSNEIDFTAIKRIRGNHKLGMYYFFFGKDRHAFLLNSTCNAFLIENTSVNIIAGTGPQRRRDGPQVINSYIFSDDKLEEVTDICDSHISYMGDLGCKTTALLNPEGCVIEKEMLACLCSADVDSRYHRGWASVDKLSSVKILDAVEVNRRITVAEDLSAESVRARKDYLEAIEVLNNDILPDKEHLPKALEGIKKKELIVGFSDEMSGPIRKIEQQGFRFNVTTPQGEYVVATIGYLGTATQIEVGRAFNKLQSLFDPENSFTRDRVIVFYRNGGQLLAKSAGEGGGFGTADNYNSNSFLK</sequence>
<accession>A0ABT4L7S2</accession>
<dbReference type="EMBL" id="JAPWGM010000002">
    <property type="protein sequence ID" value="MCZ4243976.1"/>
    <property type="molecule type" value="Genomic_DNA"/>
</dbReference>
<proteinExistence type="predicted"/>
<comment type="caution">
    <text evidence="1">The sequence shown here is derived from an EMBL/GenBank/DDBJ whole genome shotgun (WGS) entry which is preliminary data.</text>
</comment>
<evidence type="ECO:0000313" key="2">
    <source>
        <dbReference type="Proteomes" id="UP001144347"/>
    </source>
</evidence>
<protein>
    <submittedName>
        <fullName evidence="1">Uncharacterized protein</fullName>
    </submittedName>
</protein>
<dbReference type="RefSeq" id="WP_269427043.1">
    <property type="nucleotide sequence ID" value="NZ_JAPWGM010000002.1"/>
</dbReference>
<evidence type="ECO:0000313" key="1">
    <source>
        <dbReference type="EMBL" id="MCZ4243976.1"/>
    </source>
</evidence>
<keyword evidence="2" id="KW-1185">Reference proteome</keyword>
<dbReference type="Proteomes" id="UP001144347">
    <property type="component" value="Unassembled WGS sequence"/>
</dbReference>
<organism evidence="1 2">
    <name type="scientific">Pedobacter punctiformis</name>
    <dbReference type="NCBI Taxonomy" id="3004097"/>
    <lineage>
        <taxon>Bacteria</taxon>
        <taxon>Pseudomonadati</taxon>
        <taxon>Bacteroidota</taxon>
        <taxon>Sphingobacteriia</taxon>
        <taxon>Sphingobacteriales</taxon>
        <taxon>Sphingobacteriaceae</taxon>
        <taxon>Pedobacter</taxon>
    </lineage>
</organism>